<organism evidence="1 2">
    <name type="scientific">Falsiroseomonas oleicola</name>
    <dbReference type="NCBI Taxonomy" id="2801474"/>
    <lineage>
        <taxon>Bacteria</taxon>
        <taxon>Pseudomonadati</taxon>
        <taxon>Pseudomonadota</taxon>
        <taxon>Alphaproteobacteria</taxon>
        <taxon>Acetobacterales</taxon>
        <taxon>Roseomonadaceae</taxon>
        <taxon>Falsiroseomonas</taxon>
    </lineage>
</organism>
<dbReference type="GO" id="GO:0047936">
    <property type="term" value="F:glucose 1-dehydrogenase [NAD(P)+] activity"/>
    <property type="evidence" value="ECO:0007669"/>
    <property type="project" value="UniProtKB-EC"/>
</dbReference>
<dbReference type="RefSeq" id="WP_216875273.1">
    <property type="nucleotide sequence ID" value="NZ_JAERQM010000002.1"/>
</dbReference>
<keyword evidence="2" id="KW-1185">Reference proteome</keyword>
<dbReference type="PANTHER" id="PTHR42760">
    <property type="entry name" value="SHORT-CHAIN DEHYDROGENASES/REDUCTASES FAMILY MEMBER"/>
    <property type="match status" value="1"/>
</dbReference>
<proteinExistence type="predicted"/>
<gene>
    <name evidence="1" type="ORF">JJQ90_10750</name>
</gene>
<dbReference type="PANTHER" id="PTHR42760:SF135">
    <property type="entry name" value="BLL7886 PROTEIN"/>
    <property type="match status" value="1"/>
</dbReference>
<sequence length="246" mass="25620">MDLSGKRAFVSGASSGLGAHFAACLAARGAEVVLAARRVEALEVVAESIRAAGGTATTLRLDIADPAGWAGLEDAAGAIDILVNNAGIVREGAALDQAEADWDAVIDTNLKGMAFLAQRMARSMKDRGGGCIINIASILGLRQAGGVLSYAVSKAGVIQMTKSLALEWARHGIRVNAIAPGYIETELNRDFWESPGGVAMIRRIPQRRLGQLQDLDGPLLLLASDASRYMTGSVLVVDGGHTVSSL</sequence>
<dbReference type="EMBL" id="JAERQM010000002">
    <property type="protein sequence ID" value="MBU8544188.1"/>
    <property type="molecule type" value="Genomic_DNA"/>
</dbReference>
<evidence type="ECO:0000313" key="1">
    <source>
        <dbReference type="EMBL" id="MBU8544188.1"/>
    </source>
</evidence>
<protein>
    <submittedName>
        <fullName evidence="1">Glucose 1-dehydrogenase</fullName>
        <ecNumber evidence="1">1.1.1.47</ecNumber>
    </submittedName>
</protein>
<dbReference type="InterPro" id="IPR020904">
    <property type="entry name" value="Sc_DH/Rdtase_CS"/>
</dbReference>
<dbReference type="InterPro" id="IPR002347">
    <property type="entry name" value="SDR_fam"/>
</dbReference>
<accession>A0ABS6H680</accession>
<dbReference type="Pfam" id="PF13561">
    <property type="entry name" value="adh_short_C2"/>
    <property type="match status" value="1"/>
</dbReference>
<dbReference type="Proteomes" id="UP000689967">
    <property type="component" value="Unassembled WGS sequence"/>
</dbReference>
<name>A0ABS6H680_9PROT</name>
<dbReference type="NCBIfam" id="NF005559">
    <property type="entry name" value="PRK07231.1"/>
    <property type="match status" value="1"/>
</dbReference>
<keyword evidence="1" id="KW-0560">Oxidoreductase</keyword>
<evidence type="ECO:0000313" key="2">
    <source>
        <dbReference type="Proteomes" id="UP000689967"/>
    </source>
</evidence>
<dbReference type="EC" id="1.1.1.47" evidence="1"/>
<reference evidence="1 2" key="1">
    <citation type="submission" date="2021-01" db="EMBL/GenBank/DDBJ databases">
        <title>Roseomonas sp. nov, a bacterium isolated from an oil production mixture in Yumen Oilfield.</title>
        <authorList>
            <person name="Wu D."/>
        </authorList>
    </citation>
    <scope>NUCLEOTIDE SEQUENCE [LARGE SCALE GENOMIC DNA]</scope>
    <source>
        <strain evidence="1 2">ROY-5-3</strain>
    </source>
</reference>
<dbReference type="PROSITE" id="PS00061">
    <property type="entry name" value="ADH_SHORT"/>
    <property type="match status" value="1"/>
</dbReference>
<comment type="caution">
    <text evidence="1">The sequence shown here is derived from an EMBL/GenBank/DDBJ whole genome shotgun (WGS) entry which is preliminary data.</text>
</comment>